<evidence type="ECO:0000256" key="2">
    <source>
        <dbReference type="ARBA" id="ARBA00022490"/>
    </source>
</evidence>
<dbReference type="SUPFAM" id="SSF89009">
    <property type="entry name" value="GAT-like domain"/>
    <property type="match status" value="1"/>
</dbReference>
<feature type="compositionally biased region" description="Low complexity" evidence="3">
    <location>
        <begin position="653"/>
        <end position="672"/>
    </location>
</feature>
<evidence type="ECO:0000313" key="6">
    <source>
        <dbReference type="Proteomes" id="UP000077266"/>
    </source>
</evidence>
<feature type="compositionally biased region" description="Low complexity" evidence="3">
    <location>
        <begin position="151"/>
        <end position="160"/>
    </location>
</feature>
<dbReference type="Gene3D" id="1.25.40.90">
    <property type="match status" value="1"/>
</dbReference>
<dbReference type="GO" id="GO:0005905">
    <property type="term" value="C:clathrin-coated pit"/>
    <property type="evidence" value="ECO:0007669"/>
    <property type="project" value="TreeGrafter"/>
</dbReference>
<dbReference type="GO" id="GO:0000149">
    <property type="term" value="F:SNARE binding"/>
    <property type="evidence" value="ECO:0007669"/>
    <property type="project" value="TreeGrafter"/>
</dbReference>
<feature type="compositionally biased region" description="Low complexity" evidence="3">
    <location>
        <begin position="851"/>
        <end position="872"/>
    </location>
</feature>
<dbReference type="EMBL" id="KV426026">
    <property type="protein sequence ID" value="KZV91520.1"/>
    <property type="molecule type" value="Genomic_DNA"/>
</dbReference>
<evidence type="ECO:0000256" key="1">
    <source>
        <dbReference type="ARBA" id="ARBA00004496"/>
    </source>
</evidence>
<dbReference type="PROSITE" id="PS50942">
    <property type="entry name" value="ENTH"/>
    <property type="match status" value="1"/>
</dbReference>
<feature type="region of interest" description="Disordered" evidence="3">
    <location>
        <begin position="814"/>
        <end position="961"/>
    </location>
</feature>
<dbReference type="InterPro" id="IPR045192">
    <property type="entry name" value="AP180-like"/>
</dbReference>
<evidence type="ECO:0000313" key="5">
    <source>
        <dbReference type="EMBL" id="KZV91520.1"/>
    </source>
</evidence>
<gene>
    <name evidence="5" type="ORF">EXIGLDRAFT_719309</name>
</gene>
<dbReference type="PANTHER" id="PTHR22951:SF5">
    <property type="entry name" value="PHOSPHATIDYLINOSITOL-BINDING CLATHRIN ASSEMBLY PROTEIN LAP"/>
    <property type="match status" value="1"/>
</dbReference>
<dbReference type="OrthoDB" id="44015at2759"/>
<dbReference type="GO" id="GO:0005545">
    <property type="term" value="F:1-phosphatidylinositol binding"/>
    <property type="evidence" value="ECO:0007669"/>
    <property type="project" value="InterPro"/>
</dbReference>
<sequence>MSSFDKVVKLACKPKAAPPKSKYIDPILAATYGDEGTIQELSRALVPRLREPNTIVVFKALLVLHTMMRNGQTDNVLSYLARSDELHLRNIAGGHWDGKALGRYDTPKHMSNYAVYLDTRIKAFRELKHDPVRVQAETNRDIRASAALDEPAPGSSSSRRPASRGHDANEAGVQRSKTVMGRKLRVMTVEKGLLRETKIVQKVIDALLECAFYYDDLEDELVICALRLLVKDLLVLFQACNEGVINVLEHYFEMSKVDAAAALAIYRNFCKQTERVVEYVTVAKKLQNLLNVPVPNLRHAPVSLAGALEEYLNDPNFEQNRIEYKTNKALADENLKSGKSGVVPRSATKAEDKPPPVPATSSAEAASGAPKTMQDLLTAIEEEQPTMFNPRTASPSNAYFQQQAQTGFNPFRQSMLMPQGTGFPGMMPQATGFPGAAPFGMQPTGMSPFPQQQQSPSPFAMQTNPFPTQQTGAPFLQPQQTAVPSFLNSAPQQMQMQMPQQTGMLQPQQTGANPFRQSMLLPQMTGPASFSLSAFGGAAPASATPAGASSMASGAPWQTSSPANVPARPASTPLTSTTGPGTTVSAGGIITHATGSRNPFGAPIQPAPPVPKAPTLQQLATGAFPRASTPPNTNSFSLQNHATGAGAISSVASSFSRSGRPTSPTSPSRLSFASGLPPVPETSAITNSLAGLSFGSSSGGSGSPSALQSQPTGFSGLKPFKPTSSFGASLVDSLPPVSSPSSAGGVSSQPTGFSGFNAQPTGASPFSQGTNGASSASSMTTGSSTASSTPFSSVSGLPSISSATTTGNSSMFSSSFGANGLQPQNTAMPFSNGNGSASKPLQPQMTATPWSTTPFSSGNGSNGTSSPFGTTGALNAQPTGMPTSSTPMLRPQTTGGPNPFRASLFVPGSGAAPMPNLTGLSAPFSSNPNASIQLSGSSPGFQSNNPFPGSQQQQQGQQSLI</sequence>
<feature type="domain" description="ENTH" evidence="4">
    <location>
        <begin position="1"/>
        <end position="131"/>
    </location>
</feature>
<feature type="compositionally biased region" description="Low complexity" evidence="3">
    <location>
        <begin position="949"/>
        <end position="961"/>
    </location>
</feature>
<dbReference type="InterPro" id="IPR011417">
    <property type="entry name" value="ANTH_dom"/>
</dbReference>
<dbReference type="PANTHER" id="PTHR22951">
    <property type="entry name" value="CLATHRIN ASSEMBLY PROTEIN"/>
    <property type="match status" value="1"/>
</dbReference>
<dbReference type="InParanoid" id="A0A165H6E5"/>
<feature type="region of interest" description="Disordered" evidence="3">
    <location>
        <begin position="538"/>
        <end position="614"/>
    </location>
</feature>
<feature type="compositionally biased region" description="Polar residues" evidence="3">
    <location>
        <begin position="923"/>
        <end position="948"/>
    </location>
</feature>
<keyword evidence="6" id="KW-1185">Reference proteome</keyword>
<dbReference type="GO" id="GO:0032050">
    <property type="term" value="F:clathrin heavy chain binding"/>
    <property type="evidence" value="ECO:0007669"/>
    <property type="project" value="TreeGrafter"/>
</dbReference>
<dbReference type="CDD" id="cd16988">
    <property type="entry name" value="ANTH_N_YAP180"/>
    <property type="match status" value="1"/>
</dbReference>
<dbReference type="InterPro" id="IPR013809">
    <property type="entry name" value="ENTH"/>
</dbReference>
<organism evidence="5 6">
    <name type="scientific">Exidia glandulosa HHB12029</name>
    <dbReference type="NCBI Taxonomy" id="1314781"/>
    <lineage>
        <taxon>Eukaryota</taxon>
        <taxon>Fungi</taxon>
        <taxon>Dikarya</taxon>
        <taxon>Basidiomycota</taxon>
        <taxon>Agaricomycotina</taxon>
        <taxon>Agaricomycetes</taxon>
        <taxon>Auriculariales</taxon>
        <taxon>Exidiaceae</taxon>
        <taxon>Exidia</taxon>
    </lineage>
</organism>
<feature type="region of interest" description="Disordered" evidence="3">
    <location>
        <begin position="335"/>
        <end position="371"/>
    </location>
</feature>
<feature type="compositionally biased region" description="Low complexity" evidence="3">
    <location>
        <begin position="569"/>
        <end position="588"/>
    </location>
</feature>
<reference evidence="5 6" key="1">
    <citation type="journal article" date="2016" name="Mol. Biol. Evol.">
        <title>Comparative Genomics of Early-Diverging Mushroom-Forming Fungi Provides Insights into the Origins of Lignocellulose Decay Capabilities.</title>
        <authorList>
            <person name="Nagy L.G."/>
            <person name="Riley R."/>
            <person name="Tritt A."/>
            <person name="Adam C."/>
            <person name="Daum C."/>
            <person name="Floudas D."/>
            <person name="Sun H."/>
            <person name="Yadav J.S."/>
            <person name="Pangilinan J."/>
            <person name="Larsson K.H."/>
            <person name="Matsuura K."/>
            <person name="Barry K."/>
            <person name="Labutti K."/>
            <person name="Kuo R."/>
            <person name="Ohm R.A."/>
            <person name="Bhattacharya S.S."/>
            <person name="Shirouzu T."/>
            <person name="Yoshinaga Y."/>
            <person name="Martin F.M."/>
            <person name="Grigoriev I.V."/>
            <person name="Hibbett D.S."/>
        </authorList>
    </citation>
    <scope>NUCLEOTIDE SEQUENCE [LARGE SCALE GENOMIC DNA]</scope>
    <source>
        <strain evidence="5 6">HHB12029</strain>
    </source>
</reference>
<accession>A0A165H6E5</accession>
<keyword evidence="2" id="KW-0963">Cytoplasm</keyword>
<comment type="subcellular location">
    <subcellularLocation>
        <location evidence="1">Cytoplasm</location>
    </subcellularLocation>
</comment>
<dbReference type="FunFam" id="1.20.58.150:FF:000004">
    <property type="entry name" value="ENTH domain protein"/>
    <property type="match status" value="1"/>
</dbReference>
<evidence type="ECO:0000256" key="3">
    <source>
        <dbReference type="SAM" id="MobiDB-lite"/>
    </source>
</evidence>
<feature type="compositionally biased region" description="Low complexity" evidence="3">
    <location>
        <begin position="734"/>
        <end position="748"/>
    </location>
</feature>
<feature type="region of interest" description="Disordered" evidence="3">
    <location>
        <begin position="653"/>
        <end position="675"/>
    </location>
</feature>
<dbReference type="AlphaFoldDB" id="A0A165H6E5"/>
<dbReference type="STRING" id="1314781.A0A165H6E5"/>
<feature type="compositionally biased region" description="Polar residues" evidence="3">
    <location>
        <begin position="749"/>
        <end position="768"/>
    </location>
</feature>
<dbReference type="SUPFAM" id="SSF48464">
    <property type="entry name" value="ENTH/VHS domain"/>
    <property type="match status" value="1"/>
</dbReference>
<dbReference type="GO" id="GO:0005546">
    <property type="term" value="F:phosphatidylinositol-4,5-bisphosphate binding"/>
    <property type="evidence" value="ECO:0007669"/>
    <property type="project" value="TreeGrafter"/>
</dbReference>
<proteinExistence type="predicted"/>
<dbReference type="InterPro" id="IPR014712">
    <property type="entry name" value="ANTH_dom_sf"/>
</dbReference>
<feature type="region of interest" description="Disordered" evidence="3">
    <location>
        <begin position="143"/>
        <end position="174"/>
    </location>
</feature>
<dbReference type="GO" id="GO:0048268">
    <property type="term" value="P:clathrin coat assembly"/>
    <property type="evidence" value="ECO:0007669"/>
    <property type="project" value="InterPro"/>
</dbReference>
<feature type="compositionally biased region" description="Polar residues" evidence="3">
    <location>
        <begin position="814"/>
        <end position="850"/>
    </location>
</feature>
<name>A0A165H6E5_EXIGL</name>
<protein>
    <submittedName>
        <fullName evidence="5">ANTH-domain-containing protein</fullName>
    </submittedName>
</protein>
<feature type="compositionally biased region" description="Low complexity" evidence="3">
    <location>
        <begin position="538"/>
        <end position="556"/>
    </location>
</feature>
<dbReference type="Proteomes" id="UP000077266">
    <property type="component" value="Unassembled WGS sequence"/>
</dbReference>
<dbReference type="Pfam" id="PF07651">
    <property type="entry name" value="ANTH"/>
    <property type="match status" value="1"/>
</dbReference>
<feature type="compositionally biased region" description="Polar residues" evidence="3">
    <location>
        <begin position="873"/>
        <end position="896"/>
    </location>
</feature>
<dbReference type="GO" id="GO:0030136">
    <property type="term" value="C:clathrin-coated vesicle"/>
    <property type="evidence" value="ECO:0007669"/>
    <property type="project" value="InterPro"/>
</dbReference>
<dbReference type="InterPro" id="IPR008942">
    <property type="entry name" value="ENTH_VHS"/>
</dbReference>
<dbReference type="Gene3D" id="1.20.58.150">
    <property type="entry name" value="ANTH domain"/>
    <property type="match status" value="1"/>
</dbReference>
<feature type="compositionally biased region" description="Low complexity" evidence="3">
    <location>
        <begin position="769"/>
        <end position="796"/>
    </location>
</feature>
<dbReference type="GO" id="GO:0072583">
    <property type="term" value="P:clathrin-dependent endocytosis"/>
    <property type="evidence" value="ECO:0007669"/>
    <property type="project" value="InterPro"/>
</dbReference>
<feature type="region of interest" description="Disordered" evidence="3">
    <location>
        <begin position="695"/>
        <end position="719"/>
    </location>
</feature>
<feature type="region of interest" description="Disordered" evidence="3">
    <location>
        <begin position="734"/>
        <end position="796"/>
    </location>
</feature>
<dbReference type="GO" id="GO:0006900">
    <property type="term" value="P:vesicle budding from membrane"/>
    <property type="evidence" value="ECO:0007669"/>
    <property type="project" value="TreeGrafter"/>
</dbReference>
<evidence type="ECO:0000259" key="4">
    <source>
        <dbReference type="PROSITE" id="PS50942"/>
    </source>
</evidence>
<dbReference type="SMART" id="SM00273">
    <property type="entry name" value="ENTH"/>
    <property type="match status" value="1"/>
</dbReference>